<keyword evidence="1" id="KW-1133">Transmembrane helix</keyword>
<evidence type="ECO:0000313" key="2">
    <source>
        <dbReference type="EMBL" id="KAA0183367.1"/>
    </source>
</evidence>
<dbReference type="Proteomes" id="UP000711488">
    <property type="component" value="Unassembled WGS sequence"/>
</dbReference>
<evidence type="ECO:0000256" key="1">
    <source>
        <dbReference type="SAM" id="Phobius"/>
    </source>
</evidence>
<comment type="caution">
    <text evidence="2">The sequence shown here is derived from an EMBL/GenBank/DDBJ whole genome shotgun (WGS) entry which is preliminary data.</text>
</comment>
<keyword evidence="1" id="KW-0812">Transmembrane</keyword>
<sequence length="131" mass="14789">MQRTPKHTNRSSTLIIMSEELDESAIQDACLKHRKYWCFLLSSIFTFVAGIFIVLFWRLGAFLCCRRKEATDLEVQQQKEKMAAQQQQAGMPPSSAKTINLTEGNFVTEAKDWAGELISGQTTTGRILVSD</sequence>
<reference evidence="2" key="1">
    <citation type="submission" date="2014-08" db="EMBL/GenBank/DDBJ databases">
        <authorList>
            <person name="Murali S."/>
            <person name="Richards S."/>
            <person name="Bandaranaike D."/>
            <person name="Bellair M."/>
            <person name="Blankenburg K."/>
            <person name="Chao H."/>
            <person name="Dinh H."/>
            <person name="Doddapaneni H."/>
            <person name="Dugan-Rocha S."/>
            <person name="Elkadiri S."/>
            <person name="Gnanaolivu R."/>
            <person name="Hughes D."/>
            <person name="Lee S."/>
            <person name="Li M."/>
            <person name="Ming W."/>
            <person name="Munidasa M."/>
            <person name="Muniz J."/>
            <person name="Nguyen L."/>
            <person name="Osuji N."/>
            <person name="Pu L.-L."/>
            <person name="Puazo M."/>
            <person name="Skinner E."/>
            <person name="Qu C."/>
            <person name="Quiroz J."/>
            <person name="Raj R."/>
            <person name="Weissenberger G."/>
            <person name="Xin Y."/>
            <person name="Zou X."/>
            <person name="Han Y."/>
            <person name="Worley K."/>
            <person name="Muzny D."/>
            <person name="Gibbs R."/>
        </authorList>
    </citation>
    <scope>NUCLEOTIDE SEQUENCE</scope>
    <source>
        <strain evidence="2">HAZT.00-mixed</strain>
        <tissue evidence="2">Whole organism</tissue>
    </source>
</reference>
<gene>
    <name evidence="2" type="ORF">HAZT_HAZT007728</name>
</gene>
<dbReference type="EMBL" id="JQDR03017807">
    <property type="protein sequence ID" value="KAA0183367.1"/>
    <property type="molecule type" value="Genomic_DNA"/>
</dbReference>
<reference evidence="2" key="3">
    <citation type="submission" date="2019-06" db="EMBL/GenBank/DDBJ databases">
        <authorList>
            <person name="Poynton C."/>
            <person name="Hasenbein S."/>
            <person name="Benoit J.B."/>
            <person name="Sepulveda M.S."/>
            <person name="Poelchau M.F."/>
            <person name="Murali S.C."/>
            <person name="Chen S."/>
            <person name="Glastad K.M."/>
            <person name="Werren J.H."/>
            <person name="Vineis J.H."/>
            <person name="Bowen J.L."/>
            <person name="Friedrich M."/>
            <person name="Jones J."/>
            <person name="Robertson H.M."/>
            <person name="Feyereisen R."/>
            <person name="Mechler-Hickson A."/>
            <person name="Mathers N."/>
            <person name="Lee C.E."/>
            <person name="Colbourne J.K."/>
            <person name="Biales A."/>
            <person name="Johnston J.S."/>
            <person name="Wellborn G.A."/>
            <person name="Rosendale A.J."/>
            <person name="Cridge A.G."/>
            <person name="Munoz-Torres M.C."/>
            <person name="Bain P.A."/>
            <person name="Manny A.R."/>
            <person name="Major K.M."/>
            <person name="Lambert F.N."/>
            <person name="Vulpe C.D."/>
            <person name="Tuck P."/>
            <person name="Blalock B.J."/>
            <person name="Lin Y.-Y."/>
            <person name="Smith M.E."/>
            <person name="Ochoa-Acuna H."/>
            <person name="Chen M.-J.M."/>
            <person name="Childers C.P."/>
            <person name="Qu J."/>
            <person name="Dugan S."/>
            <person name="Lee S.L."/>
            <person name="Chao H."/>
            <person name="Dinh H."/>
            <person name="Han Y."/>
            <person name="Doddapaneni H."/>
            <person name="Worley K.C."/>
            <person name="Muzny D.M."/>
            <person name="Gibbs R.A."/>
            <person name="Richards S."/>
        </authorList>
    </citation>
    <scope>NUCLEOTIDE SEQUENCE</scope>
    <source>
        <strain evidence="2">HAZT.00-mixed</strain>
        <tissue evidence="2">Whole organism</tissue>
    </source>
</reference>
<keyword evidence="1" id="KW-0472">Membrane</keyword>
<evidence type="ECO:0008006" key="3">
    <source>
        <dbReference type="Google" id="ProtNLM"/>
    </source>
</evidence>
<proteinExistence type="predicted"/>
<reference evidence="2" key="2">
    <citation type="journal article" date="2018" name="Environ. Sci. Technol.">
        <title>The Toxicogenome of Hyalella azteca: A Model for Sediment Ecotoxicology and Evolutionary Toxicology.</title>
        <authorList>
            <person name="Poynton H.C."/>
            <person name="Hasenbein S."/>
            <person name="Benoit J.B."/>
            <person name="Sepulveda M.S."/>
            <person name="Poelchau M.F."/>
            <person name="Hughes D.S.T."/>
            <person name="Murali S.C."/>
            <person name="Chen S."/>
            <person name="Glastad K.M."/>
            <person name="Goodisman M.A.D."/>
            <person name="Werren J.H."/>
            <person name="Vineis J.H."/>
            <person name="Bowen J.L."/>
            <person name="Friedrich M."/>
            <person name="Jones J."/>
            <person name="Robertson H.M."/>
            <person name="Feyereisen R."/>
            <person name="Mechler-Hickson A."/>
            <person name="Mathers N."/>
            <person name="Lee C.E."/>
            <person name="Colbourne J.K."/>
            <person name="Biales A."/>
            <person name="Johnston J.S."/>
            <person name="Wellborn G.A."/>
            <person name="Rosendale A.J."/>
            <person name="Cridge A.G."/>
            <person name="Munoz-Torres M.C."/>
            <person name="Bain P.A."/>
            <person name="Manny A.R."/>
            <person name="Major K.M."/>
            <person name="Lambert F.N."/>
            <person name="Vulpe C.D."/>
            <person name="Tuck P."/>
            <person name="Blalock B.J."/>
            <person name="Lin Y.Y."/>
            <person name="Smith M.E."/>
            <person name="Ochoa-Acuna H."/>
            <person name="Chen M.M."/>
            <person name="Childers C.P."/>
            <person name="Qu J."/>
            <person name="Dugan S."/>
            <person name="Lee S.L."/>
            <person name="Chao H."/>
            <person name="Dinh H."/>
            <person name="Han Y."/>
            <person name="Doddapaneni H."/>
            <person name="Worley K.C."/>
            <person name="Muzny D.M."/>
            <person name="Gibbs R.A."/>
            <person name="Richards S."/>
        </authorList>
    </citation>
    <scope>NUCLEOTIDE SEQUENCE</scope>
    <source>
        <strain evidence="2">HAZT.00-mixed</strain>
        <tissue evidence="2">Whole organism</tissue>
    </source>
</reference>
<organism evidence="2">
    <name type="scientific">Hyalella azteca</name>
    <name type="common">Amphipod</name>
    <dbReference type="NCBI Taxonomy" id="294128"/>
    <lineage>
        <taxon>Eukaryota</taxon>
        <taxon>Metazoa</taxon>
        <taxon>Ecdysozoa</taxon>
        <taxon>Arthropoda</taxon>
        <taxon>Crustacea</taxon>
        <taxon>Multicrustacea</taxon>
        <taxon>Malacostraca</taxon>
        <taxon>Eumalacostraca</taxon>
        <taxon>Peracarida</taxon>
        <taxon>Amphipoda</taxon>
        <taxon>Senticaudata</taxon>
        <taxon>Talitrida</taxon>
        <taxon>Talitroidea</taxon>
        <taxon>Hyalellidae</taxon>
        <taxon>Hyalella</taxon>
    </lineage>
</organism>
<protein>
    <recommendedName>
        <fullName evidence="3">Calcium-activated potassium channel slowpoke</fullName>
    </recommendedName>
</protein>
<name>A0A6A0GNU5_HYAAZ</name>
<accession>A0A6A0GNU5</accession>
<feature type="transmembrane region" description="Helical" evidence="1">
    <location>
        <begin position="36"/>
        <end position="57"/>
    </location>
</feature>
<dbReference type="AlphaFoldDB" id="A0A6A0GNU5"/>